<dbReference type="PANTHER" id="PTHR48098">
    <property type="entry name" value="ENTEROCHELIN ESTERASE-RELATED"/>
    <property type="match status" value="1"/>
</dbReference>
<evidence type="ECO:0000256" key="3">
    <source>
        <dbReference type="SAM" id="SignalP"/>
    </source>
</evidence>
<proteinExistence type="predicted"/>
<feature type="compositionally biased region" description="Gly residues" evidence="1">
    <location>
        <begin position="750"/>
        <end position="779"/>
    </location>
</feature>
<gene>
    <name evidence="4" type="ORF">SERN_0863</name>
</gene>
<comment type="caution">
    <text evidence="4">The sequence shown here is derived from an EMBL/GenBank/DDBJ whole genome shotgun (WGS) entry which is preliminary data.</text>
</comment>
<dbReference type="Proteomes" id="UP000297318">
    <property type="component" value="Unassembled WGS sequence"/>
</dbReference>
<dbReference type="GO" id="GO:0016747">
    <property type="term" value="F:acyltransferase activity, transferring groups other than amino-acyl groups"/>
    <property type="evidence" value="ECO:0007669"/>
    <property type="project" value="TreeGrafter"/>
</dbReference>
<evidence type="ECO:0000313" key="5">
    <source>
        <dbReference type="Proteomes" id="UP000297318"/>
    </source>
</evidence>
<organism evidence="4 5">
    <name type="scientific">Serinibacter arcticus</name>
    <dbReference type="NCBI Taxonomy" id="1655435"/>
    <lineage>
        <taxon>Bacteria</taxon>
        <taxon>Bacillati</taxon>
        <taxon>Actinomycetota</taxon>
        <taxon>Actinomycetes</taxon>
        <taxon>Micrococcales</taxon>
        <taxon>Beutenbergiaceae</taxon>
        <taxon>Serinibacter</taxon>
    </lineage>
</organism>
<dbReference type="Pfam" id="PF00756">
    <property type="entry name" value="Esterase"/>
    <property type="match status" value="1"/>
</dbReference>
<evidence type="ECO:0000256" key="1">
    <source>
        <dbReference type="SAM" id="MobiDB-lite"/>
    </source>
</evidence>
<dbReference type="EMBL" id="RHPJ01000001">
    <property type="protein sequence ID" value="TGO06671.1"/>
    <property type="molecule type" value="Genomic_DNA"/>
</dbReference>
<dbReference type="InterPro" id="IPR000801">
    <property type="entry name" value="Esterase-like"/>
</dbReference>
<dbReference type="RefSeq" id="WP_135848827.1">
    <property type="nucleotide sequence ID" value="NZ_RHPJ01000001.1"/>
</dbReference>
<keyword evidence="3" id="KW-0732">Signal</keyword>
<keyword evidence="5" id="KW-1185">Reference proteome</keyword>
<dbReference type="OrthoDB" id="184858at2"/>
<feature type="transmembrane region" description="Helical" evidence="2">
    <location>
        <begin position="788"/>
        <end position="807"/>
    </location>
</feature>
<evidence type="ECO:0000256" key="2">
    <source>
        <dbReference type="SAM" id="Phobius"/>
    </source>
</evidence>
<evidence type="ECO:0000313" key="4">
    <source>
        <dbReference type="EMBL" id="TGO06671.1"/>
    </source>
</evidence>
<keyword evidence="2" id="KW-0472">Membrane</keyword>
<sequence length="820" mass="80526">MFHHHPLARPLARSLALGAAALIAGTTLAVVPAGSSPAAAAPPAGTLTTTSAPSAAVGTIESTVYLPPGYDAAADPGDPATTRYPTLYLLHGRGDTMAAWTQVAPQLDALIDEGAIPPMIVVMPDAPWSERGSYYVDSLADGGAAVETAFTTDLVDHVDTTYATVDDRGARAVGGYSMGGAGALRYATAHQDLFSAGLVLSPAVYVPLPPADSSAREFGAYGVGQALFDDARYTELAYPSTFAALDPALPVRLFIAVGDDEWVNPLPEDALHDLDQEAATLYNAAKRVPGVSSELRVYDGGHDWGVWARGFEEGMRDLGPRLRTSTPPAFPGTQTGSDGEDFAGGVLAAADGGTITATNLAGSTAEHTGAGGLDAVVQRRGADGALAWTTAIAGPANDRAYGVVDDGDGGALVGGYSRAATDDMVLTRVSGAGERLWTTTAGDPAAADRAYAVAADGAGGALLAGYTSGSLPGSTTAGDKDAALVHVGAGGEVLWAAQLGGPGEDKAYAVTTATDGTVVVAGSTTGAMPGGTAAGGLDAWVAGYSPSGALLWLHQIGTGAADQLQALVTTPDGVVAAGYTGGVLPGAASSGGVDAMAIALGTDGTVRWQRQLGTAGDDRGAALVPGDDPASGGVTLVAHTDGAWGVPAGGVDVVVLPLDADGTPGEVRQLGSAQRDGADLYDEANLFAAAGTGPDGSAGVWVQGVTFGAVDGAANAGASDVFLTFVSLADGATQTPTTEPPATEPPTETGTGGALPPGAGGGAGGAGGGSGAGGAGAGSALGATGSDAARLLAAAAALTLAGGGLVLRRRRTRGLRLTAG</sequence>
<feature type="signal peptide" evidence="3">
    <location>
        <begin position="1"/>
        <end position="29"/>
    </location>
</feature>
<protein>
    <submittedName>
        <fullName evidence="4">Putative esterase</fullName>
    </submittedName>
</protein>
<accession>A0A4Z1EB69</accession>
<dbReference type="PANTHER" id="PTHR48098:SF1">
    <property type="entry name" value="DIACYLGLYCEROL ACYLTRANSFERASE_MYCOLYLTRANSFERASE AG85A"/>
    <property type="match status" value="1"/>
</dbReference>
<feature type="region of interest" description="Disordered" evidence="1">
    <location>
        <begin position="732"/>
        <end position="779"/>
    </location>
</feature>
<dbReference type="AlphaFoldDB" id="A0A4Z1EB69"/>
<keyword evidence="2" id="KW-0812">Transmembrane</keyword>
<name>A0A4Z1EB69_9MICO</name>
<dbReference type="InterPro" id="IPR029058">
    <property type="entry name" value="AB_hydrolase_fold"/>
</dbReference>
<feature type="chain" id="PRO_5038645832" evidence="3">
    <location>
        <begin position="30"/>
        <end position="820"/>
    </location>
</feature>
<dbReference type="SUPFAM" id="SSF53474">
    <property type="entry name" value="alpha/beta-Hydrolases"/>
    <property type="match status" value="1"/>
</dbReference>
<keyword evidence="2" id="KW-1133">Transmembrane helix</keyword>
<dbReference type="InterPro" id="IPR050583">
    <property type="entry name" value="Mycobacterial_A85_antigen"/>
</dbReference>
<dbReference type="Gene3D" id="3.40.50.1820">
    <property type="entry name" value="alpha/beta hydrolase"/>
    <property type="match status" value="1"/>
</dbReference>
<reference evidence="4 5" key="1">
    <citation type="submission" date="2018-11" db="EMBL/GenBank/DDBJ databases">
        <title>Complete genome sequencing of the Actinobacteria Serinibacter sp. K3-2.</title>
        <authorList>
            <person name="Rakitin A.L."/>
            <person name="Beletsky A.V."/>
            <person name="Mardanov A.V."/>
            <person name="Ravin N.V."/>
            <person name="Gromova A.S."/>
            <person name="Filippova S.N."/>
            <person name="Gal'Chenko V.F."/>
        </authorList>
    </citation>
    <scope>NUCLEOTIDE SEQUENCE [LARGE SCALE GENOMIC DNA]</scope>
    <source>
        <strain evidence="4 5">K3-2</strain>
    </source>
</reference>